<dbReference type="InterPro" id="IPR016181">
    <property type="entry name" value="Acyl_CoA_acyltransferase"/>
</dbReference>
<dbReference type="InterPro" id="IPR055100">
    <property type="entry name" value="GNAT_LYC1-like"/>
</dbReference>
<feature type="domain" description="LYC1 C-terminal" evidence="1">
    <location>
        <begin position="217"/>
        <end position="402"/>
    </location>
</feature>
<dbReference type="SUPFAM" id="SSF55729">
    <property type="entry name" value="Acyl-CoA N-acyltransferases (Nat)"/>
    <property type="match status" value="1"/>
</dbReference>
<organism evidence="2 3">
    <name type="scientific">Aphanomyces astaci</name>
    <name type="common">Crayfish plague agent</name>
    <dbReference type="NCBI Taxonomy" id="112090"/>
    <lineage>
        <taxon>Eukaryota</taxon>
        <taxon>Sar</taxon>
        <taxon>Stramenopiles</taxon>
        <taxon>Oomycota</taxon>
        <taxon>Saprolegniomycetes</taxon>
        <taxon>Saprolegniales</taxon>
        <taxon>Verrucalvaceae</taxon>
        <taxon>Aphanomyces</taxon>
    </lineage>
</organism>
<evidence type="ECO:0000313" key="3">
    <source>
        <dbReference type="Proteomes" id="UP000285712"/>
    </source>
</evidence>
<dbReference type="PANTHER" id="PTHR34815:SF2">
    <property type="entry name" value="N-ACETYLTRANSFERASE DOMAIN-CONTAINING PROTEIN"/>
    <property type="match status" value="1"/>
</dbReference>
<evidence type="ECO:0000259" key="1">
    <source>
        <dbReference type="Pfam" id="PF22998"/>
    </source>
</evidence>
<dbReference type="VEuPathDB" id="FungiDB:H257_18295"/>
<comment type="caution">
    <text evidence="2">The sequence shown here is derived from an EMBL/GenBank/DDBJ whole genome shotgun (WGS) entry which is preliminary data.</text>
</comment>
<name>A0A3R6WT14_APHAT</name>
<accession>A0A3R6WT14</accession>
<dbReference type="AlphaFoldDB" id="A0A3R6WT14"/>
<gene>
    <name evidence="2" type="ORF">DYB35_004966</name>
</gene>
<dbReference type="Proteomes" id="UP000285712">
    <property type="component" value="Unassembled WGS sequence"/>
</dbReference>
<reference evidence="2 3" key="1">
    <citation type="submission" date="2018-08" db="EMBL/GenBank/DDBJ databases">
        <title>Aphanomyces genome sequencing and annotation.</title>
        <authorList>
            <person name="Minardi D."/>
            <person name="Oidtmann B."/>
            <person name="Van Der Giezen M."/>
            <person name="Studholme D.J."/>
        </authorList>
    </citation>
    <scope>NUCLEOTIDE SEQUENCE [LARGE SCALE GENOMIC DNA]</scope>
    <source>
        <strain evidence="2 3">Sv</strain>
    </source>
</reference>
<dbReference type="Pfam" id="PF22998">
    <property type="entry name" value="GNAT_LYC1-like"/>
    <property type="match status" value="1"/>
</dbReference>
<dbReference type="PANTHER" id="PTHR34815">
    <property type="entry name" value="LYSINE ACETYLTRANSFERASE"/>
    <property type="match status" value="1"/>
</dbReference>
<dbReference type="Gene3D" id="3.40.630.30">
    <property type="match status" value="1"/>
</dbReference>
<dbReference type="InterPro" id="IPR053013">
    <property type="entry name" value="LAT"/>
</dbReference>
<dbReference type="EMBL" id="QUTG01003946">
    <property type="protein sequence ID" value="RHY89642.1"/>
    <property type="molecule type" value="Genomic_DNA"/>
</dbReference>
<evidence type="ECO:0000313" key="2">
    <source>
        <dbReference type="EMBL" id="RHY89642.1"/>
    </source>
</evidence>
<sequence length="402" mass="46078">MRALHQYKHQGDNTVATYQGLRLPWGKAHLPLWVVGYDVEVGVAMEEVEECIQDPRDAAFLLGHTHEQCIQEHADKLTHSEWGAPYLTMEQYFEREKDLYATEFAEAAMTAYVLVPTTAPNTLDFLAYLEVFKRPCLYTGTRTYGYSIDAVFTPVHHRRKGYAATLLQRIVELFHDHDGVVISNLYSDIGPRFYSDKGWKVHSADELVLPSTHVIPPDESPAVHLLPVESALDRVCRDDLMYMEQATKTGSPSVYFLLTPSLVQWFQVRSHFYARTKTAFPSPPRSLGVYLLDHEVEKNSTMMGVATEYMVWTHDFEYSELTILRCRVSEAHGRAFVRAAVAQADEWSLASVCLWNPERWLAAAFSEFMTTRTDDLPSLLVREGVDDKHHVTWFGNEKYCWV</sequence>
<protein>
    <recommendedName>
        <fullName evidence="1">LYC1 C-terminal domain-containing protein</fullName>
    </recommendedName>
</protein>
<proteinExistence type="predicted"/>